<keyword evidence="2" id="KW-0736">Signalosome</keyword>
<gene>
    <name evidence="4" type="ORF">AWJ20_1352</name>
</gene>
<dbReference type="GeneID" id="30033145"/>
<accession>A0A167DMI8</accession>
<reference evidence="4 5" key="1">
    <citation type="submission" date="2016-02" db="EMBL/GenBank/DDBJ databases">
        <title>Complete genome sequence and transcriptome regulation of the pentose utilising yeast Sugiyamaella lignohabitans.</title>
        <authorList>
            <person name="Bellasio M."/>
            <person name="Peymann A."/>
            <person name="Valli M."/>
            <person name="Sipitzky M."/>
            <person name="Graf A."/>
            <person name="Sauer M."/>
            <person name="Marx H."/>
            <person name="Mattanovich D."/>
        </authorList>
    </citation>
    <scope>NUCLEOTIDE SEQUENCE [LARGE SCALE GENOMIC DNA]</scope>
    <source>
        <strain evidence="4 5">CBS 10342</strain>
    </source>
</reference>
<organism evidence="4 5">
    <name type="scientific">Sugiyamaella lignohabitans</name>
    <dbReference type="NCBI Taxonomy" id="796027"/>
    <lineage>
        <taxon>Eukaryota</taxon>
        <taxon>Fungi</taxon>
        <taxon>Dikarya</taxon>
        <taxon>Ascomycota</taxon>
        <taxon>Saccharomycotina</taxon>
        <taxon>Dipodascomycetes</taxon>
        <taxon>Dipodascales</taxon>
        <taxon>Trichomonascaceae</taxon>
        <taxon>Sugiyamaella</taxon>
    </lineage>
</organism>
<dbReference type="KEGG" id="slb:AWJ20_1352"/>
<dbReference type="RefSeq" id="XP_018735550.1">
    <property type="nucleotide sequence ID" value="XM_018878225.1"/>
</dbReference>
<dbReference type="GO" id="GO:0008180">
    <property type="term" value="C:COP9 signalosome"/>
    <property type="evidence" value="ECO:0007669"/>
    <property type="project" value="UniProtKB-KW"/>
</dbReference>
<name>A0A167DMI8_9ASCO</name>
<evidence type="ECO:0000256" key="2">
    <source>
        <dbReference type="ARBA" id="ARBA00022790"/>
    </source>
</evidence>
<evidence type="ECO:0000313" key="4">
    <source>
        <dbReference type="EMBL" id="ANB13073.1"/>
    </source>
</evidence>
<dbReference type="InterPro" id="IPR000717">
    <property type="entry name" value="PCI_dom"/>
</dbReference>
<evidence type="ECO:0000256" key="1">
    <source>
        <dbReference type="ARBA" id="ARBA00008482"/>
    </source>
</evidence>
<dbReference type="PANTHER" id="PTHR15350:SF5">
    <property type="entry name" value="COP9 SIGNALOSOME COMPLEX SUBUNIT 7"/>
    <property type="match status" value="1"/>
</dbReference>
<dbReference type="PROSITE" id="PS50250">
    <property type="entry name" value="PCI"/>
    <property type="match status" value="1"/>
</dbReference>
<protein>
    <recommendedName>
        <fullName evidence="3">PCI domain-containing protein</fullName>
    </recommendedName>
</protein>
<dbReference type="Proteomes" id="UP000189580">
    <property type="component" value="Chromosome a"/>
</dbReference>
<dbReference type="EMBL" id="CP014501">
    <property type="protein sequence ID" value="ANB13073.1"/>
    <property type="molecule type" value="Genomic_DNA"/>
</dbReference>
<proteinExistence type="inferred from homology"/>
<comment type="similarity">
    <text evidence="1">Belongs to the CSN7/EIF3M family. CSN7 subfamily.</text>
</comment>
<dbReference type="Pfam" id="PF01399">
    <property type="entry name" value="PCI"/>
    <property type="match status" value="1"/>
</dbReference>
<dbReference type="PANTHER" id="PTHR15350">
    <property type="entry name" value="COP9 SIGNALOSOME COMPLEX SUBUNIT 7/DENDRITIC CELL PROTEIN GA17"/>
    <property type="match status" value="1"/>
</dbReference>
<dbReference type="OrthoDB" id="10265275at2759"/>
<dbReference type="AlphaFoldDB" id="A0A167DMI8"/>
<evidence type="ECO:0000313" key="5">
    <source>
        <dbReference type="Proteomes" id="UP000189580"/>
    </source>
</evidence>
<keyword evidence="5" id="KW-1185">Reference proteome</keyword>
<dbReference type="SMART" id="SM00088">
    <property type="entry name" value="PINT"/>
    <property type="match status" value="1"/>
</dbReference>
<feature type="domain" description="PCI" evidence="3">
    <location>
        <begin position="1"/>
        <end position="157"/>
    </location>
</feature>
<sequence length="227" mass="25285">MEQLLTLYRASGDNINPTIIVDLINRSLALPGVYTLVEFDDLIRARVESSANLKADRSIANHLELLDIFVYGTWAEYIGKSDTLPKLTKPQATKLKQLSLAILGASSNVLSFDTIAKQLDLSESEIEKFLIDCIYSDVCVGLIDSKNRRFEIKSVIARDVSSQRLAELESLLDKHIQQTSYIISENKTAASLLKEQAGERHIQVQDYRKGVANAFPKSTTHGRGPSF</sequence>
<dbReference type="InterPro" id="IPR045237">
    <property type="entry name" value="COPS7/eIF3m"/>
</dbReference>
<evidence type="ECO:0000259" key="3">
    <source>
        <dbReference type="PROSITE" id="PS50250"/>
    </source>
</evidence>